<dbReference type="EMBL" id="MU167447">
    <property type="protein sequence ID" value="KAG0140402.1"/>
    <property type="molecule type" value="Genomic_DNA"/>
</dbReference>
<proteinExistence type="predicted"/>
<protein>
    <submittedName>
        <fullName evidence="1">Uncharacterized protein</fullName>
    </submittedName>
</protein>
<dbReference type="AlphaFoldDB" id="A0A9P6N9W4"/>
<reference evidence="1" key="1">
    <citation type="submission" date="2013-11" db="EMBL/GenBank/DDBJ databases">
        <title>Genome sequence of the fusiform rust pathogen reveals effectors for host alternation and coevolution with pine.</title>
        <authorList>
            <consortium name="DOE Joint Genome Institute"/>
            <person name="Smith K."/>
            <person name="Pendleton A."/>
            <person name="Kubisiak T."/>
            <person name="Anderson C."/>
            <person name="Salamov A."/>
            <person name="Aerts A."/>
            <person name="Riley R."/>
            <person name="Clum A."/>
            <person name="Lindquist E."/>
            <person name="Ence D."/>
            <person name="Campbell M."/>
            <person name="Kronenberg Z."/>
            <person name="Feau N."/>
            <person name="Dhillon B."/>
            <person name="Hamelin R."/>
            <person name="Burleigh J."/>
            <person name="Smith J."/>
            <person name="Yandell M."/>
            <person name="Nelson C."/>
            <person name="Grigoriev I."/>
            <person name="Davis J."/>
        </authorList>
    </citation>
    <scope>NUCLEOTIDE SEQUENCE</scope>
    <source>
        <strain evidence="1">G11</strain>
    </source>
</reference>
<sequence length="124" mass="13301">MTSNLVNSTADANQASEVLPKSFQRELLNLWTGNLNNTDAIGNIVNLVKELRDEALLGLCLLHPMRTSLPPKPTLCAKVTAKNANPIGITGRAPSSPKAPPSNQMINQFTPTQLIIYAPASKTP</sequence>
<organism evidence="1 2">
    <name type="scientific">Cronartium quercuum f. sp. fusiforme G11</name>
    <dbReference type="NCBI Taxonomy" id="708437"/>
    <lineage>
        <taxon>Eukaryota</taxon>
        <taxon>Fungi</taxon>
        <taxon>Dikarya</taxon>
        <taxon>Basidiomycota</taxon>
        <taxon>Pucciniomycotina</taxon>
        <taxon>Pucciniomycetes</taxon>
        <taxon>Pucciniales</taxon>
        <taxon>Coleosporiaceae</taxon>
        <taxon>Cronartium</taxon>
    </lineage>
</organism>
<gene>
    <name evidence="1" type="ORF">CROQUDRAFT_100172</name>
</gene>
<dbReference type="Proteomes" id="UP000886653">
    <property type="component" value="Unassembled WGS sequence"/>
</dbReference>
<comment type="caution">
    <text evidence="1">The sequence shown here is derived from an EMBL/GenBank/DDBJ whole genome shotgun (WGS) entry which is preliminary data.</text>
</comment>
<accession>A0A9P6N9W4</accession>
<keyword evidence="2" id="KW-1185">Reference proteome</keyword>
<evidence type="ECO:0000313" key="1">
    <source>
        <dbReference type="EMBL" id="KAG0140402.1"/>
    </source>
</evidence>
<name>A0A9P6N9W4_9BASI</name>
<evidence type="ECO:0000313" key="2">
    <source>
        <dbReference type="Proteomes" id="UP000886653"/>
    </source>
</evidence>